<organism evidence="1">
    <name type="scientific">Peptoniphilus harei</name>
    <dbReference type="NCBI Taxonomy" id="54005"/>
    <lineage>
        <taxon>Bacteria</taxon>
        <taxon>Bacillati</taxon>
        <taxon>Bacillota</taxon>
        <taxon>Tissierellia</taxon>
        <taxon>Tissierellales</taxon>
        <taxon>Peptoniphilaceae</taxon>
        <taxon>Peptoniphilus</taxon>
    </lineage>
</organism>
<accession>A0A133PM77</accession>
<dbReference type="PATRIC" id="fig|54005.3.peg.1279"/>
<comment type="caution">
    <text evidence="1">The sequence shown here is derived from an EMBL/GenBank/DDBJ whole genome shotgun (WGS) entry which is preliminary data.</text>
</comment>
<evidence type="ECO:0000313" key="2">
    <source>
        <dbReference type="Proteomes" id="UP000070174"/>
    </source>
</evidence>
<dbReference type="Proteomes" id="UP000070174">
    <property type="component" value="Unassembled WGS sequence"/>
</dbReference>
<dbReference type="EMBL" id="LRQE01000034">
    <property type="protein sequence ID" value="KXA29670.1"/>
    <property type="molecule type" value="Genomic_DNA"/>
</dbReference>
<dbReference type="AlphaFoldDB" id="A0A133PM77"/>
<sequence>METIKMEIEVFNETLGENLVPILGQDRYYNSLSDSECFYEIPEWINDTGYYQGAVIRFYDLLNKKVYAPFKKEKNVSYSYAKFKNNFFYFLKVDFNKNLVELIKYFPEQSLERIHKIPIEEVELYNLSLEDGYEFHICSSSYRFISYYPRKFSIEMEPDQSVLYVDKDRLYINQWIEEGLEGDAITNDYKYYEKLLVMDLDGNLISERTGSLSLYPNGKWYLS</sequence>
<name>A0A133PM77_9FIRM</name>
<reference evidence="1 2" key="1">
    <citation type="submission" date="2016-01" db="EMBL/GenBank/DDBJ databases">
        <authorList>
            <person name="Oliw E.H."/>
        </authorList>
    </citation>
    <scope>NUCLEOTIDE SEQUENCE [LARGE SCALE GENOMIC DNA]</scope>
    <source>
        <strain evidence="1 2">CMW7756A</strain>
    </source>
</reference>
<proteinExistence type="predicted"/>
<evidence type="ECO:0000313" key="1">
    <source>
        <dbReference type="EMBL" id="KXA29670.1"/>
    </source>
</evidence>
<protein>
    <submittedName>
        <fullName evidence="1">Uncharacterized protein</fullName>
    </submittedName>
</protein>
<gene>
    <name evidence="1" type="ORF">HMPREF3229_01296</name>
</gene>